<dbReference type="EMBL" id="CCKQ01004430">
    <property type="protein sequence ID" value="CDW75584.1"/>
    <property type="molecule type" value="Genomic_DNA"/>
</dbReference>
<proteinExistence type="predicted"/>
<protein>
    <submittedName>
        <fullName evidence="2">Fatty-acid amide hydrolase 1-like</fullName>
    </submittedName>
</protein>
<dbReference type="PANTHER" id="PTHR45847:SF6">
    <property type="entry name" value="FATTY ACID AMIDE HYDROLASE"/>
    <property type="match status" value="1"/>
</dbReference>
<dbReference type="Gene3D" id="3.90.1300.10">
    <property type="entry name" value="Amidase signature (AS) domain"/>
    <property type="match status" value="1"/>
</dbReference>
<dbReference type="Pfam" id="PF01425">
    <property type="entry name" value="Amidase"/>
    <property type="match status" value="1"/>
</dbReference>
<gene>
    <name evidence="2" type="primary">Contig9893.g10579</name>
    <name evidence="2" type="ORF">STYLEM_4574</name>
</gene>
<dbReference type="OMA" id="HELVLFH"/>
<dbReference type="Proteomes" id="UP000039865">
    <property type="component" value="Unassembled WGS sequence"/>
</dbReference>
<keyword evidence="2" id="KW-0378">Hydrolase</keyword>
<keyword evidence="3" id="KW-1185">Reference proteome</keyword>
<sequence>MQRQLTRDKMQRILKQNMQQIIQLTKEGHFTVEEIKTAYLLRALDIAVDNNYLAELIIEDKEQSRPRQMIIGQSERQKVKPDHSLYGLTFSVADCIYQDGYDCTNGNVFRSLKPQNTNAIFIQALIDLQAMPLFRSSVNQSTQVVDNNCWVKECNNNIWGRANNPHKKEFSTGGSCGGEAALVSTFSAGIGIGIDQFGCSRYPAACCGVSAFKPTSSRVSCQGISKINMQTQVCKAVITPMARSVKDLTHIFKCLWDSQIMSHYDNSISPIKFREPSNLQSKDKALIIGYYMGDGIIEPSYSSKQALLMVKEVLEEQGHTLIEFKLGAEQQLQQIVILAYKLICSGGNLGLYTQALEGESQIEEMQKILHQAKLSNSFKDKLIEILKSLRQDRMSIIMEATKSLSAQEFIELNAQLNTQIRNFTDYWILMQFDAVISPASPLPAIPHKLSSELFTLNSNLMLYNILDYPSGVLPVKLVTSEDIKLNEQQIKGRGSSNIQVQHDRISEFMRIAQTDSQGLPIGVQVATLPNQDEKCLFIMELIEKLVGFNELSLAYLY</sequence>
<organism evidence="2 3">
    <name type="scientific">Stylonychia lemnae</name>
    <name type="common">Ciliate</name>
    <dbReference type="NCBI Taxonomy" id="5949"/>
    <lineage>
        <taxon>Eukaryota</taxon>
        <taxon>Sar</taxon>
        <taxon>Alveolata</taxon>
        <taxon>Ciliophora</taxon>
        <taxon>Intramacronucleata</taxon>
        <taxon>Spirotrichea</taxon>
        <taxon>Stichotrichia</taxon>
        <taxon>Sporadotrichida</taxon>
        <taxon>Oxytrichidae</taxon>
        <taxon>Stylonychinae</taxon>
        <taxon>Stylonychia</taxon>
    </lineage>
</organism>
<dbReference type="SUPFAM" id="SSF75304">
    <property type="entry name" value="Amidase signature (AS) enzymes"/>
    <property type="match status" value="1"/>
</dbReference>
<dbReference type="AlphaFoldDB" id="A0A078A499"/>
<dbReference type="GO" id="GO:0009062">
    <property type="term" value="P:fatty acid catabolic process"/>
    <property type="evidence" value="ECO:0007669"/>
    <property type="project" value="TreeGrafter"/>
</dbReference>
<dbReference type="InterPro" id="IPR052096">
    <property type="entry name" value="Endocannabinoid_amidase"/>
</dbReference>
<evidence type="ECO:0000313" key="2">
    <source>
        <dbReference type="EMBL" id="CDW75584.1"/>
    </source>
</evidence>
<dbReference type="OrthoDB" id="6428749at2759"/>
<dbReference type="InterPro" id="IPR036928">
    <property type="entry name" value="AS_sf"/>
</dbReference>
<dbReference type="GO" id="GO:0017064">
    <property type="term" value="F:fatty acid amide hydrolase activity"/>
    <property type="evidence" value="ECO:0007669"/>
    <property type="project" value="TreeGrafter"/>
</dbReference>
<name>A0A078A499_STYLE</name>
<reference evidence="2 3" key="1">
    <citation type="submission" date="2014-06" db="EMBL/GenBank/DDBJ databases">
        <authorList>
            <person name="Swart Estienne"/>
        </authorList>
    </citation>
    <scope>NUCLEOTIDE SEQUENCE [LARGE SCALE GENOMIC DNA]</scope>
    <source>
        <strain evidence="2 3">130c</strain>
    </source>
</reference>
<dbReference type="GO" id="GO:0004040">
    <property type="term" value="F:amidase activity"/>
    <property type="evidence" value="ECO:0007669"/>
    <property type="project" value="TreeGrafter"/>
</dbReference>
<dbReference type="InterPro" id="IPR023631">
    <property type="entry name" value="Amidase_dom"/>
</dbReference>
<feature type="domain" description="Amidase" evidence="1">
    <location>
        <begin position="68"/>
        <end position="536"/>
    </location>
</feature>
<accession>A0A078A499</accession>
<dbReference type="PIRSF" id="PIRSF001221">
    <property type="entry name" value="Amidase_fungi"/>
    <property type="match status" value="1"/>
</dbReference>
<evidence type="ECO:0000313" key="3">
    <source>
        <dbReference type="Proteomes" id="UP000039865"/>
    </source>
</evidence>
<dbReference type="PANTHER" id="PTHR45847">
    <property type="entry name" value="FATTY ACID AMIDE HYDROLASE"/>
    <property type="match status" value="1"/>
</dbReference>
<dbReference type="InParanoid" id="A0A078A499"/>
<evidence type="ECO:0000259" key="1">
    <source>
        <dbReference type="Pfam" id="PF01425"/>
    </source>
</evidence>